<protein>
    <submittedName>
        <fullName evidence="2">Uncharacterized protein</fullName>
    </submittedName>
</protein>
<accession>A0A917ZPY3</accession>
<evidence type="ECO:0000313" key="3">
    <source>
        <dbReference type="Proteomes" id="UP000641932"/>
    </source>
</evidence>
<keyword evidence="3" id="KW-1185">Reference proteome</keyword>
<evidence type="ECO:0000256" key="1">
    <source>
        <dbReference type="SAM" id="SignalP"/>
    </source>
</evidence>
<dbReference type="EMBL" id="BMMS01000010">
    <property type="protein sequence ID" value="GGO87625.1"/>
    <property type="molecule type" value="Genomic_DNA"/>
</dbReference>
<dbReference type="AlphaFoldDB" id="A0A917ZPY3"/>
<keyword evidence="1" id="KW-0732">Signal</keyword>
<feature type="chain" id="PRO_5037503422" evidence="1">
    <location>
        <begin position="34"/>
        <end position="267"/>
    </location>
</feature>
<name>A0A917ZPY3_9ACTN</name>
<proteinExistence type="predicted"/>
<evidence type="ECO:0000313" key="2">
    <source>
        <dbReference type="EMBL" id="GGO87625.1"/>
    </source>
</evidence>
<dbReference type="InterPro" id="IPR006311">
    <property type="entry name" value="TAT_signal"/>
</dbReference>
<sequence length="267" mass="29651">MSNQLDRRQVLRASASAAVLAGLAAVGAAPAWAADHGRHGEHEDPELPDVPGMLGDRRANEVWYQLDEAALYKVSPELLDAYKAIGRHVGGSIEREFRTTWLTMSKSPGYPGNYASFMAPIKGPLTVVSRMQLGVFDQLYRHHDPRLVAAFAFFGQGVLYDPRRESVRSPVHTMNSLPGMPPVGYHTWHAYMRAMMLLGIDRHRWEAFAPLNGFAWALASVAKPNSQTVSPPLPRKVVLELATSWLPRRARRLDADFQSVPYPDGIS</sequence>
<feature type="signal peptide" evidence="1">
    <location>
        <begin position="1"/>
        <end position="33"/>
    </location>
</feature>
<dbReference type="Proteomes" id="UP000641932">
    <property type="component" value="Unassembled WGS sequence"/>
</dbReference>
<reference evidence="2" key="2">
    <citation type="submission" date="2020-09" db="EMBL/GenBank/DDBJ databases">
        <authorList>
            <person name="Sun Q."/>
            <person name="Zhou Y."/>
        </authorList>
    </citation>
    <scope>NUCLEOTIDE SEQUENCE</scope>
    <source>
        <strain evidence="2">CGMCC 4.7201</strain>
    </source>
</reference>
<dbReference type="RefSeq" id="WP_189131826.1">
    <property type="nucleotide sequence ID" value="NZ_BMMS01000010.1"/>
</dbReference>
<dbReference type="PROSITE" id="PS51318">
    <property type="entry name" value="TAT"/>
    <property type="match status" value="1"/>
</dbReference>
<reference evidence="2" key="1">
    <citation type="journal article" date="2014" name="Int. J. Syst. Evol. Microbiol.">
        <title>Complete genome sequence of Corynebacterium casei LMG S-19264T (=DSM 44701T), isolated from a smear-ripened cheese.</title>
        <authorList>
            <consortium name="US DOE Joint Genome Institute (JGI-PGF)"/>
            <person name="Walter F."/>
            <person name="Albersmeier A."/>
            <person name="Kalinowski J."/>
            <person name="Ruckert C."/>
        </authorList>
    </citation>
    <scope>NUCLEOTIDE SEQUENCE</scope>
    <source>
        <strain evidence="2">CGMCC 4.7201</strain>
    </source>
</reference>
<organism evidence="2 3">
    <name type="scientific">Wenjunlia tyrosinilytica</name>
    <dbReference type="NCBI Taxonomy" id="1544741"/>
    <lineage>
        <taxon>Bacteria</taxon>
        <taxon>Bacillati</taxon>
        <taxon>Actinomycetota</taxon>
        <taxon>Actinomycetes</taxon>
        <taxon>Kitasatosporales</taxon>
        <taxon>Streptomycetaceae</taxon>
        <taxon>Wenjunlia</taxon>
    </lineage>
</organism>
<comment type="caution">
    <text evidence="2">The sequence shown here is derived from an EMBL/GenBank/DDBJ whole genome shotgun (WGS) entry which is preliminary data.</text>
</comment>
<gene>
    <name evidence="2" type="ORF">GCM10012280_26510</name>
</gene>